<reference evidence="1 2" key="1">
    <citation type="journal article" date="2024" name="J Genomics">
        <title>Draft genome sequencing and assembly of Favolaschia claudopus CIRM-BRFM 2984 isolated from oak limbs.</title>
        <authorList>
            <person name="Navarro D."/>
            <person name="Drula E."/>
            <person name="Chaduli D."/>
            <person name="Cazenave R."/>
            <person name="Ahrendt S."/>
            <person name="Wang J."/>
            <person name="Lipzen A."/>
            <person name="Daum C."/>
            <person name="Barry K."/>
            <person name="Grigoriev I.V."/>
            <person name="Favel A."/>
            <person name="Rosso M.N."/>
            <person name="Martin F."/>
        </authorList>
    </citation>
    <scope>NUCLEOTIDE SEQUENCE [LARGE SCALE GENOMIC DNA]</scope>
    <source>
        <strain evidence="1 2">CIRM-BRFM 2984</strain>
    </source>
</reference>
<name>A0AAW0BT00_9AGAR</name>
<keyword evidence="2" id="KW-1185">Reference proteome</keyword>
<dbReference type="EMBL" id="JAWWNJ010000026">
    <property type="protein sequence ID" value="KAK7029774.1"/>
    <property type="molecule type" value="Genomic_DNA"/>
</dbReference>
<evidence type="ECO:0000313" key="2">
    <source>
        <dbReference type="Proteomes" id="UP001362999"/>
    </source>
</evidence>
<sequence length="99" mass="11703">MERDPDGRTGYVLCKCRSHDCESQIWQADDGRILTGKWVSRSTKGRHKDEEEEFIQAGTLPPVRADRNHPGILLTVISVRMWRWRARRQWGNHKHCQQH</sequence>
<dbReference type="Proteomes" id="UP001362999">
    <property type="component" value="Unassembled WGS sequence"/>
</dbReference>
<dbReference type="AlphaFoldDB" id="A0AAW0BT00"/>
<protein>
    <submittedName>
        <fullName evidence="1">Uncharacterized protein</fullName>
    </submittedName>
</protein>
<proteinExistence type="predicted"/>
<accession>A0AAW0BT00</accession>
<comment type="caution">
    <text evidence="1">The sequence shown here is derived from an EMBL/GenBank/DDBJ whole genome shotgun (WGS) entry which is preliminary data.</text>
</comment>
<evidence type="ECO:0000313" key="1">
    <source>
        <dbReference type="EMBL" id="KAK7029774.1"/>
    </source>
</evidence>
<organism evidence="1 2">
    <name type="scientific">Favolaschia claudopus</name>
    <dbReference type="NCBI Taxonomy" id="2862362"/>
    <lineage>
        <taxon>Eukaryota</taxon>
        <taxon>Fungi</taxon>
        <taxon>Dikarya</taxon>
        <taxon>Basidiomycota</taxon>
        <taxon>Agaricomycotina</taxon>
        <taxon>Agaricomycetes</taxon>
        <taxon>Agaricomycetidae</taxon>
        <taxon>Agaricales</taxon>
        <taxon>Marasmiineae</taxon>
        <taxon>Mycenaceae</taxon>
        <taxon>Favolaschia</taxon>
    </lineage>
</organism>
<gene>
    <name evidence="1" type="ORF">R3P38DRAFT_2931157</name>
</gene>